<sequence length="333" mass="36533">MKEVPVEKAIGMQLGHDLTQIIPGKFEGVAFRKGHLIREEDIPVLHSMGKFHVYVMEISNAELHEEEAALEIANSVRGDGVELTPPSQGRVNLIAQYDGLVMVDQQLLYEINSVPEVILASVQNGIPVKKGEIVAGTRIIPVKIDRKSIETVKQIASSKPKISITPFTSLKVGMIVTGTEVYKGLIKDGFEKKVKKKLGAYNSQITKRIVVPDEKARIVSAIQLMLNEKIDLLILTGGMSVDPDDRTPGAIREAGIDIVSYGVPVLPGSMFLMGYYGELPVMGLPGCVMWDPVTVFDIVLPWIVARKRITKSDLIKLGYGGLLSRKPHTEGHH</sequence>
<dbReference type="GO" id="GO:0005829">
    <property type="term" value="C:cytosol"/>
    <property type="evidence" value="ECO:0007669"/>
    <property type="project" value="TreeGrafter"/>
</dbReference>
<comment type="function">
    <text evidence="1">Catalyzes the insertion of molybdate into adenylated molybdopterin with the concomitant release of AMP.</text>
</comment>
<dbReference type="GO" id="GO:0046872">
    <property type="term" value="F:metal ion binding"/>
    <property type="evidence" value="ECO:0007669"/>
    <property type="project" value="UniProtKB-UniRule"/>
</dbReference>
<dbReference type="InterPro" id="IPR001453">
    <property type="entry name" value="MoaB/Mog_dom"/>
</dbReference>
<reference evidence="3" key="1">
    <citation type="journal article" date="2023" name="Int. J. Syst. Evol. Microbiol.">
        <title>Collibacillus ludicampi gen. nov., sp. nov., a new soil bacterium of the family Alicyclobacillaceae.</title>
        <authorList>
            <person name="Jojima T."/>
            <person name="Ioku Y."/>
            <person name="Fukuta Y."/>
            <person name="Shirasaka N."/>
            <person name="Matsumura Y."/>
            <person name="Mori M."/>
        </authorList>
    </citation>
    <scope>NUCLEOTIDE SEQUENCE</scope>
    <source>
        <strain evidence="3">TP075</strain>
    </source>
</reference>
<keyword evidence="1" id="KW-0808">Transferase</keyword>
<comment type="pathway">
    <text evidence="1">Cofactor biosynthesis; molybdopterin biosynthesis.</text>
</comment>
<dbReference type="RefSeq" id="WP_282198211.1">
    <property type="nucleotide sequence ID" value="NZ_BOQE01000001.1"/>
</dbReference>
<keyword evidence="1" id="KW-0500">Molybdenum</keyword>
<evidence type="ECO:0000259" key="2">
    <source>
        <dbReference type="SMART" id="SM00852"/>
    </source>
</evidence>
<evidence type="ECO:0000256" key="1">
    <source>
        <dbReference type="RuleBase" id="RU365090"/>
    </source>
</evidence>
<comment type="similarity">
    <text evidence="1">Belongs to the MoeA family.</text>
</comment>
<keyword evidence="1" id="KW-0501">Molybdenum cofactor biosynthesis</keyword>
<dbReference type="PANTHER" id="PTHR10192:SF28">
    <property type="entry name" value="MOLYBDOPTERIN MOLYBDENUMTRANSFERASE"/>
    <property type="match status" value="1"/>
</dbReference>
<dbReference type="GO" id="GO:0061599">
    <property type="term" value="F:molybdopterin molybdotransferase activity"/>
    <property type="evidence" value="ECO:0007669"/>
    <property type="project" value="UniProtKB-UniRule"/>
</dbReference>
<gene>
    <name evidence="3" type="ORF">DNHGIG_05120</name>
</gene>
<dbReference type="EMBL" id="BOQE01000001">
    <property type="protein sequence ID" value="GIM44963.1"/>
    <property type="molecule type" value="Genomic_DNA"/>
</dbReference>
<keyword evidence="1" id="KW-0460">Magnesium</keyword>
<comment type="cofactor">
    <cofactor evidence="1">
        <name>Mg(2+)</name>
        <dbReference type="ChEBI" id="CHEBI:18420"/>
    </cofactor>
</comment>
<name>A0AAV4LAZ0_9BACL</name>
<feature type="domain" description="MoaB/Mog" evidence="2">
    <location>
        <begin position="173"/>
        <end position="305"/>
    </location>
</feature>
<dbReference type="AlphaFoldDB" id="A0AAV4LAZ0"/>
<dbReference type="SUPFAM" id="SSF53218">
    <property type="entry name" value="Molybdenum cofactor biosynthesis proteins"/>
    <property type="match status" value="1"/>
</dbReference>
<dbReference type="Proteomes" id="UP001057291">
    <property type="component" value="Unassembled WGS sequence"/>
</dbReference>
<organism evidence="3 4">
    <name type="scientific">Collibacillus ludicampi</name>
    <dbReference type="NCBI Taxonomy" id="2771369"/>
    <lineage>
        <taxon>Bacteria</taxon>
        <taxon>Bacillati</taxon>
        <taxon>Bacillota</taxon>
        <taxon>Bacilli</taxon>
        <taxon>Bacillales</taxon>
        <taxon>Alicyclobacillaceae</taxon>
        <taxon>Collibacillus</taxon>
    </lineage>
</organism>
<dbReference type="GO" id="GO:0006777">
    <property type="term" value="P:Mo-molybdopterin cofactor biosynthetic process"/>
    <property type="evidence" value="ECO:0007669"/>
    <property type="project" value="UniProtKB-UniRule"/>
</dbReference>
<accession>A0AAV4LAZ0</accession>
<keyword evidence="4" id="KW-1185">Reference proteome</keyword>
<dbReference type="Gene3D" id="3.40.980.10">
    <property type="entry name" value="MoaB/Mog-like domain"/>
    <property type="match status" value="1"/>
</dbReference>
<protein>
    <recommendedName>
        <fullName evidence="1">Molybdopterin molybdenumtransferase</fullName>
        <ecNumber evidence="1">2.10.1.1</ecNumber>
    </recommendedName>
</protein>
<keyword evidence="1" id="KW-0479">Metal-binding</keyword>
<comment type="caution">
    <text evidence="3">The sequence shown here is derived from an EMBL/GenBank/DDBJ whole genome shotgun (WGS) entry which is preliminary data.</text>
</comment>
<dbReference type="CDD" id="cd03522">
    <property type="entry name" value="MoeA_like"/>
    <property type="match status" value="1"/>
</dbReference>
<dbReference type="InterPro" id="IPR036425">
    <property type="entry name" value="MoaB/Mog-like_dom_sf"/>
</dbReference>
<dbReference type="EC" id="2.10.1.1" evidence="1"/>
<dbReference type="InterPro" id="IPR038987">
    <property type="entry name" value="MoeA-like"/>
</dbReference>
<comment type="catalytic activity">
    <reaction evidence="1">
        <text>adenylyl-molybdopterin + molybdate = Mo-molybdopterin + AMP + H(+)</text>
        <dbReference type="Rhea" id="RHEA:35047"/>
        <dbReference type="ChEBI" id="CHEBI:15378"/>
        <dbReference type="ChEBI" id="CHEBI:36264"/>
        <dbReference type="ChEBI" id="CHEBI:62727"/>
        <dbReference type="ChEBI" id="CHEBI:71302"/>
        <dbReference type="ChEBI" id="CHEBI:456215"/>
    </reaction>
</comment>
<dbReference type="SMART" id="SM00852">
    <property type="entry name" value="MoCF_biosynth"/>
    <property type="match status" value="1"/>
</dbReference>
<evidence type="ECO:0000313" key="3">
    <source>
        <dbReference type="EMBL" id="GIM44963.1"/>
    </source>
</evidence>
<dbReference type="PANTHER" id="PTHR10192">
    <property type="entry name" value="MOLYBDOPTERIN BIOSYNTHESIS PROTEIN"/>
    <property type="match status" value="1"/>
</dbReference>
<dbReference type="Pfam" id="PF00994">
    <property type="entry name" value="MoCF_biosynth"/>
    <property type="match status" value="1"/>
</dbReference>
<evidence type="ECO:0000313" key="4">
    <source>
        <dbReference type="Proteomes" id="UP001057291"/>
    </source>
</evidence>
<proteinExistence type="inferred from homology"/>